<dbReference type="GO" id="GO:0046395">
    <property type="term" value="P:carboxylic acid catabolic process"/>
    <property type="evidence" value="ECO:0007669"/>
    <property type="project" value="UniProtKB-ARBA"/>
</dbReference>
<dbReference type="OrthoDB" id="9781325at2"/>
<dbReference type="Proteomes" id="UP000318709">
    <property type="component" value="Chromosome"/>
</dbReference>
<evidence type="ECO:0000259" key="9">
    <source>
        <dbReference type="SMART" id="SM00893"/>
    </source>
</evidence>
<comment type="function">
    <text evidence="6">The electron transfer flavoprotein serves as a specific electron acceptor for other dehydrogenases. It transfers the electrons to the main respiratory chain via ETF-ubiquinone oxidoreductase (ETF dehydrogenase).</text>
</comment>
<proteinExistence type="inferred from homology"/>
<dbReference type="InterPro" id="IPR033948">
    <property type="entry name" value="ETF_beta_N"/>
</dbReference>
<dbReference type="GO" id="GO:0009055">
    <property type="term" value="F:electron transfer activity"/>
    <property type="evidence" value="ECO:0007669"/>
    <property type="project" value="InterPro"/>
</dbReference>
<evidence type="ECO:0000256" key="3">
    <source>
        <dbReference type="ARBA" id="ARBA00016797"/>
    </source>
</evidence>
<sequence length="251" mass="26637">MKILVPVKRVVDHNIKPRVAADGTKLETAGLKHAMNPFDEVALEAALRLKESGSATEVVAVTMGPPKAVDVLRTALAMGATDAILVAMPEDAPPPEPLTVAKGLAALVKRDGMGLVIMGKQASDDDMGATGPLLAAKLGWPQATFASALGIKDGEIWVKREIDGGTETMGLSLPAVITADLRLNEPRFATLPNIMKARKKPIQTIPMADLGIGADRRLETIKVSEPPARQAGRRYHSPQELVQALKEAKVI</sequence>
<evidence type="ECO:0000256" key="8">
    <source>
        <dbReference type="ARBA" id="ARBA00049933"/>
    </source>
</evidence>
<accession>A0A4Y6UA30</accession>
<feature type="domain" description="Electron transfer flavoprotein alpha/beta-subunit N-terminal" evidence="9">
    <location>
        <begin position="23"/>
        <end position="214"/>
    </location>
</feature>
<evidence type="ECO:0000313" key="10">
    <source>
        <dbReference type="EMBL" id="QDH14323.1"/>
    </source>
</evidence>
<evidence type="ECO:0000256" key="2">
    <source>
        <dbReference type="ARBA" id="ARBA00011355"/>
    </source>
</evidence>
<dbReference type="PANTHER" id="PTHR21294">
    <property type="entry name" value="ELECTRON TRANSFER FLAVOPROTEIN BETA-SUBUNIT"/>
    <property type="match status" value="1"/>
</dbReference>
<comment type="cofactor">
    <cofactor evidence="8">
        <name>AMP</name>
        <dbReference type="ChEBI" id="CHEBI:456215"/>
    </cofactor>
</comment>
<dbReference type="EMBL" id="CP038231">
    <property type="protein sequence ID" value="QDH14323.1"/>
    <property type="molecule type" value="Genomic_DNA"/>
</dbReference>
<dbReference type="PANTHER" id="PTHR21294:SF8">
    <property type="entry name" value="ELECTRON TRANSFER FLAVOPROTEIN SUBUNIT BETA"/>
    <property type="match status" value="1"/>
</dbReference>
<evidence type="ECO:0000256" key="1">
    <source>
        <dbReference type="ARBA" id="ARBA00007557"/>
    </source>
</evidence>
<evidence type="ECO:0000256" key="5">
    <source>
        <dbReference type="ARBA" id="ARBA00022982"/>
    </source>
</evidence>
<dbReference type="InterPro" id="IPR014730">
    <property type="entry name" value="ETF_a/b_N"/>
</dbReference>
<dbReference type="InterPro" id="IPR012255">
    <property type="entry name" value="ETF_b"/>
</dbReference>
<dbReference type="SMART" id="SM00893">
    <property type="entry name" value="ETF"/>
    <property type="match status" value="1"/>
</dbReference>
<keyword evidence="4" id="KW-0813">Transport</keyword>
<dbReference type="SUPFAM" id="SSF52402">
    <property type="entry name" value="Adenine nucleotide alpha hydrolases-like"/>
    <property type="match status" value="1"/>
</dbReference>
<evidence type="ECO:0000313" key="11">
    <source>
        <dbReference type="Proteomes" id="UP000318709"/>
    </source>
</evidence>
<dbReference type="AlphaFoldDB" id="A0A4Y6UA30"/>
<name>A0A4Y6UA30_9PROT</name>
<comment type="subunit">
    <text evidence="2">Heterodimer of an alpha and a beta subunit.</text>
</comment>
<keyword evidence="5" id="KW-0249">Electron transport</keyword>
<protein>
    <recommendedName>
        <fullName evidence="3">Electron transfer flavoprotein subunit beta</fullName>
    </recommendedName>
    <alternativeName>
        <fullName evidence="7">Electron transfer flavoprotein small subunit</fullName>
    </alternativeName>
</protein>
<dbReference type="Pfam" id="PF01012">
    <property type="entry name" value="ETF"/>
    <property type="match status" value="1"/>
</dbReference>
<evidence type="ECO:0000256" key="4">
    <source>
        <dbReference type="ARBA" id="ARBA00022448"/>
    </source>
</evidence>
<dbReference type="PIRSF" id="PIRSF000090">
    <property type="entry name" value="Beta-ETF"/>
    <property type="match status" value="1"/>
</dbReference>
<dbReference type="RefSeq" id="WP_141444026.1">
    <property type="nucleotide sequence ID" value="NZ_CP038231.1"/>
</dbReference>
<reference evidence="10 11" key="1">
    <citation type="submission" date="2019-03" db="EMBL/GenBank/DDBJ databases">
        <title>The complete genome sequence of Swingsia_sp. F3b2 LMG30590(T).</title>
        <authorList>
            <person name="Chua K.-O."/>
            <person name="Chan K.-G."/>
            <person name="See-Too W.-S."/>
        </authorList>
    </citation>
    <scope>NUCLEOTIDE SEQUENCE [LARGE SCALE GENOMIC DNA]</scope>
    <source>
        <strain evidence="10 11">F3b2</strain>
    </source>
</reference>
<evidence type="ECO:0000256" key="6">
    <source>
        <dbReference type="ARBA" id="ARBA00025649"/>
    </source>
</evidence>
<dbReference type="KEGG" id="swf:E3E12_02855"/>
<dbReference type="CDD" id="cd01714">
    <property type="entry name" value="ETF_beta"/>
    <property type="match status" value="1"/>
</dbReference>
<comment type="similarity">
    <text evidence="1">Belongs to the ETF beta-subunit/FixA family.</text>
</comment>
<keyword evidence="11" id="KW-1185">Reference proteome</keyword>
<gene>
    <name evidence="10" type="ORF">E3E12_02855</name>
</gene>
<dbReference type="InterPro" id="IPR014729">
    <property type="entry name" value="Rossmann-like_a/b/a_fold"/>
</dbReference>
<dbReference type="Gene3D" id="3.40.50.620">
    <property type="entry name" value="HUPs"/>
    <property type="match status" value="1"/>
</dbReference>
<dbReference type="FunFam" id="3.40.50.620:FF:000011">
    <property type="entry name" value="Electron transfer flavoprotein subunit beta"/>
    <property type="match status" value="1"/>
</dbReference>
<evidence type="ECO:0000256" key="7">
    <source>
        <dbReference type="ARBA" id="ARBA00042002"/>
    </source>
</evidence>
<organism evidence="10 11">
    <name type="scientific">Formicincola oecophyllae</name>
    <dbReference type="NCBI Taxonomy" id="2558361"/>
    <lineage>
        <taxon>Bacteria</taxon>
        <taxon>Pseudomonadati</taxon>
        <taxon>Pseudomonadota</taxon>
        <taxon>Alphaproteobacteria</taxon>
        <taxon>Acetobacterales</taxon>
        <taxon>Acetobacteraceae</taxon>
        <taxon>Formicincola</taxon>
    </lineage>
</organism>